<feature type="region of interest" description="Disordered" evidence="1">
    <location>
        <begin position="51"/>
        <end position="79"/>
    </location>
</feature>
<proteinExistence type="predicted"/>
<dbReference type="EMBL" id="BLAH01000202">
    <property type="protein sequence ID" value="GES40531.1"/>
    <property type="molecule type" value="Genomic_DNA"/>
</dbReference>
<evidence type="ECO:0000256" key="1">
    <source>
        <dbReference type="SAM" id="MobiDB-lite"/>
    </source>
</evidence>
<comment type="caution">
    <text evidence="2">The sequence shown here is derived from an EMBL/GenBank/DDBJ whole genome shotgun (WGS) entry which is preliminary data.</text>
</comment>
<gene>
    <name evidence="2" type="ORF">RAJCM14343_5821</name>
</gene>
<protein>
    <submittedName>
        <fullName evidence="2">Phage protein</fullName>
    </submittedName>
</protein>
<name>A0ABQ0YVV7_9NOCA</name>
<dbReference type="RefSeq" id="WP_235194059.1">
    <property type="nucleotide sequence ID" value="NZ_BAAAYP010000018.1"/>
</dbReference>
<dbReference type="Proteomes" id="UP000325466">
    <property type="component" value="Unassembled WGS sequence"/>
</dbReference>
<sequence>MSAPRKRAASTTARGLGWSHQQQRTRLLQRHVDGAPCWWCDRPMFRDRTRNFDYDPTSEDQTSGTLAADHSHSRATGGTKADRLLHGLCNKQRGDGSRDHLRPAITGREFLVPGDERDDDRARWCLLDW</sequence>
<accession>A0ABQ0YVV7</accession>
<keyword evidence="3" id="KW-1185">Reference proteome</keyword>
<reference evidence="2 3" key="1">
    <citation type="journal article" date="2018" name="Biodegradation">
        <title>1,4-Dioxane degradation characteristics of Rhodococcus aetherivorans JCM 14343.</title>
        <authorList>
            <person name="Inoue D."/>
            <person name="Tsunoda T."/>
            <person name="Yamamoto N."/>
            <person name="Ike M."/>
            <person name="Sei K."/>
        </authorList>
    </citation>
    <scope>NUCLEOTIDE SEQUENCE [LARGE SCALE GENOMIC DNA]</scope>
    <source>
        <strain evidence="2 3">JCM 14343</strain>
    </source>
</reference>
<evidence type="ECO:0000313" key="2">
    <source>
        <dbReference type="EMBL" id="GES40531.1"/>
    </source>
</evidence>
<feature type="region of interest" description="Disordered" evidence="1">
    <location>
        <begin position="1"/>
        <end position="24"/>
    </location>
</feature>
<organism evidence="2 3">
    <name type="scientific">Rhodococcus aetherivorans</name>
    <dbReference type="NCBI Taxonomy" id="191292"/>
    <lineage>
        <taxon>Bacteria</taxon>
        <taxon>Bacillati</taxon>
        <taxon>Actinomycetota</taxon>
        <taxon>Actinomycetes</taxon>
        <taxon>Mycobacteriales</taxon>
        <taxon>Nocardiaceae</taxon>
        <taxon>Rhodococcus</taxon>
    </lineage>
</organism>
<evidence type="ECO:0000313" key="3">
    <source>
        <dbReference type="Proteomes" id="UP000325466"/>
    </source>
</evidence>